<dbReference type="InterPro" id="IPR037690">
    <property type="entry name" value="FAM204A"/>
</dbReference>
<name>A0A0C9S1P2_AMBAM</name>
<proteinExistence type="evidence at transcript level"/>
<feature type="non-terminal residue" evidence="2">
    <location>
        <position position="1"/>
    </location>
</feature>
<dbReference type="EMBL" id="GBZX01001946">
    <property type="protein sequence ID" value="JAG90794.1"/>
    <property type="molecule type" value="mRNA"/>
</dbReference>
<evidence type="ECO:0000313" key="2">
    <source>
        <dbReference type="EMBL" id="JAG90794.1"/>
    </source>
</evidence>
<dbReference type="PANTHER" id="PTHR14386">
    <property type="entry name" value="PROTEIN FAM204A"/>
    <property type="match status" value="1"/>
</dbReference>
<feature type="compositionally biased region" description="Acidic residues" evidence="1">
    <location>
        <begin position="1"/>
        <end position="14"/>
    </location>
</feature>
<reference evidence="2" key="1">
    <citation type="journal article" date="2015" name="PLoS ONE">
        <title>An Insight into the Sialome of the Lone Star Tick, Amblyomma americanum, with a Glimpse on Its Time Dependent Gene Expression.</title>
        <authorList>
            <person name="Karim S."/>
            <person name="Ribeiro J.M."/>
        </authorList>
    </citation>
    <scope>NUCLEOTIDE SEQUENCE</scope>
    <source>
        <tissue evidence="2">Salivary gland</tissue>
    </source>
</reference>
<accession>A0A0C9S1P2</accession>
<dbReference type="PANTHER" id="PTHR14386:SF2">
    <property type="entry name" value="PROTEIN FAM204A"/>
    <property type="match status" value="1"/>
</dbReference>
<evidence type="ECO:0000256" key="1">
    <source>
        <dbReference type="SAM" id="MobiDB-lite"/>
    </source>
</evidence>
<feature type="region of interest" description="Disordered" evidence="1">
    <location>
        <begin position="1"/>
        <end position="31"/>
    </location>
</feature>
<sequence length="221" mass="24950">SSAENSDEELDLSEMDIFSSKPRKSVRSEHKPLSLCWADCGSIAEKATPTALRSEFQERLAVASLEAGSLCKRKAGARRRNEQRYRARLKRRQQASGSAAEEGSTKEKPPKEDQQKWERVRPFLTVNDHLSGPVPHGSCGPKTELESLVDAAIAEGDFEKAEMLSDHLANRQFAVKIADAFAAKRCAEELQAKRRRDYVKRQTKLSWGFEAKERWQMKGNM</sequence>
<dbReference type="AlphaFoldDB" id="A0A0C9S1P2"/>
<organism evidence="2">
    <name type="scientific">Amblyomma americanum</name>
    <name type="common">Lone star tick</name>
    <dbReference type="NCBI Taxonomy" id="6943"/>
    <lineage>
        <taxon>Eukaryota</taxon>
        <taxon>Metazoa</taxon>
        <taxon>Ecdysozoa</taxon>
        <taxon>Arthropoda</taxon>
        <taxon>Chelicerata</taxon>
        <taxon>Arachnida</taxon>
        <taxon>Acari</taxon>
        <taxon>Parasitiformes</taxon>
        <taxon>Ixodida</taxon>
        <taxon>Ixodoidea</taxon>
        <taxon>Ixodidae</taxon>
        <taxon>Amblyomminae</taxon>
        <taxon>Amblyomma</taxon>
    </lineage>
</organism>
<feature type="region of interest" description="Disordered" evidence="1">
    <location>
        <begin position="73"/>
        <end position="117"/>
    </location>
</feature>
<feature type="compositionally biased region" description="Basic and acidic residues" evidence="1">
    <location>
        <begin position="103"/>
        <end position="117"/>
    </location>
</feature>
<evidence type="ECO:0008006" key="3">
    <source>
        <dbReference type="Google" id="ProtNLM"/>
    </source>
</evidence>
<protein>
    <recommendedName>
        <fullName evidence="3">Protein FAM204A</fullName>
    </recommendedName>
</protein>